<dbReference type="GO" id="GO:0004659">
    <property type="term" value="F:prenyltransferase activity"/>
    <property type="evidence" value="ECO:0007669"/>
    <property type="project" value="InterPro"/>
</dbReference>
<evidence type="ECO:0000313" key="9">
    <source>
        <dbReference type="Proteomes" id="UP000316603"/>
    </source>
</evidence>
<organism evidence="8 9">
    <name type="scientific">Streptomyces capillispiralis</name>
    <dbReference type="NCBI Taxonomy" id="68182"/>
    <lineage>
        <taxon>Bacteria</taxon>
        <taxon>Bacillati</taxon>
        <taxon>Actinomycetota</taxon>
        <taxon>Actinomycetes</taxon>
        <taxon>Kitasatosporales</taxon>
        <taxon>Streptomycetaceae</taxon>
        <taxon>Streptomyces</taxon>
    </lineage>
</organism>
<dbReference type="SUPFAM" id="SSF48576">
    <property type="entry name" value="Terpenoid synthases"/>
    <property type="match status" value="1"/>
</dbReference>
<evidence type="ECO:0000256" key="6">
    <source>
        <dbReference type="RuleBase" id="RU004466"/>
    </source>
</evidence>
<dbReference type="InterPro" id="IPR033749">
    <property type="entry name" value="Polyprenyl_synt_CS"/>
</dbReference>
<dbReference type="OrthoDB" id="4497239at2"/>
<feature type="compositionally biased region" description="Low complexity" evidence="7">
    <location>
        <begin position="7"/>
        <end position="24"/>
    </location>
</feature>
<keyword evidence="3 6" id="KW-0808">Transferase</keyword>
<proteinExistence type="inferred from homology"/>
<evidence type="ECO:0000256" key="7">
    <source>
        <dbReference type="SAM" id="MobiDB-lite"/>
    </source>
</evidence>
<name>A0A561TLL4_9ACTN</name>
<evidence type="ECO:0000313" key="8">
    <source>
        <dbReference type="EMBL" id="TWF87954.1"/>
    </source>
</evidence>
<dbReference type="EMBL" id="VIWV01000001">
    <property type="protein sequence ID" value="TWF87954.1"/>
    <property type="molecule type" value="Genomic_DNA"/>
</dbReference>
<dbReference type="InterPro" id="IPR008949">
    <property type="entry name" value="Isoprenoid_synthase_dom_sf"/>
</dbReference>
<comment type="cofactor">
    <cofactor evidence="1">
        <name>Mg(2+)</name>
        <dbReference type="ChEBI" id="CHEBI:18420"/>
    </cofactor>
</comment>
<dbReference type="PROSITE" id="PS00444">
    <property type="entry name" value="POLYPRENYL_SYNTHASE_2"/>
    <property type="match status" value="1"/>
</dbReference>
<dbReference type="CDD" id="cd00685">
    <property type="entry name" value="Trans_IPPS_HT"/>
    <property type="match status" value="1"/>
</dbReference>
<dbReference type="Gene3D" id="1.10.600.10">
    <property type="entry name" value="Farnesyl Diphosphate Synthase"/>
    <property type="match status" value="1"/>
</dbReference>
<keyword evidence="9" id="KW-1185">Reference proteome</keyword>
<evidence type="ECO:0000256" key="2">
    <source>
        <dbReference type="ARBA" id="ARBA00006706"/>
    </source>
</evidence>
<dbReference type="PANTHER" id="PTHR12001:SF69">
    <property type="entry name" value="ALL TRANS-POLYPRENYL-DIPHOSPHATE SYNTHASE PDSS1"/>
    <property type="match status" value="1"/>
</dbReference>
<dbReference type="InterPro" id="IPR000092">
    <property type="entry name" value="Polyprenyl_synt"/>
</dbReference>
<evidence type="ECO:0000256" key="5">
    <source>
        <dbReference type="ARBA" id="ARBA00022842"/>
    </source>
</evidence>
<feature type="region of interest" description="Disordered" evidence="7">
    <location>
        <begin position="1"/>
        <end position="29"/>
    </location>
</feature>
<keyword evidence="5" id="KW-0460">Magnesium</keyword>
<dbReference type="GO" id="GO:0008299">
    <property type="term" value="P:isoprenoid biosynthetic process"/>
    <property type="evidence" value="ECO:0007669"/>
    <property type="project" value="InterPro"/>
</dbReference>
<keyword evidence="4" id="KW-0479">Metal-binding</keyword>
<dbReference type="SFLD" id="SFLDS00005">
    <property type="entry name" value="Isoprenoid_Synthase_Type_I"/>
    <property type="match status" value="1"/>
</dbReference>
<evidence type="ECO:0000256" key="3">
    <source>
        <dbReference type="ARBA" id="ARBA00022679"/>
    </source>
</evidence>
<accession>A0A561TLL4</accession>
<dbReference type="AlphaFoldDB" id="A0A561TLL4"/>
<sequence length="363" mass="37901">MSSPVTAEQLAEPLYEAPAAPAPESGRPPYAAALLSRLGPDEPGYQSRLGGALADAERLLRACTRDASDPRVRALTGHLAATGGKRMRPLLVLLAAEFGDPGSEGVARAAVVTELVHLASLYHDDVVDRAATRHGAPTANALWGNRVAAMGGNWLLARAARLSADLVPEALALNSLTANRIVAGQMRELTGPGPGEDALAHYVRVTAGKTAALLAMSLGVGAWQARASRAVADTLVEYGEQLGIAFQIADDLLDLLSPEASSGKEQGRDLLVGVPSLPVLLAREGTDPCDAELRELLAAGPAAGAGWHRRVLDLFSVSPATVRARALMHQRLARARTALATLPPLPARHTLDALCDFVALRTG</sequence>
<reference evidence="8 9" key="1">
    <citation type="submission" date="2019-06" db="EMBL/GenBank/DDBJ databases">
        <title>Sequencing the genomes of 1000 actinobacteria strains.</title>
        <authorList>
            <person name="Klenk H.-P."/>
        </authorList>
    </citation>
    <scope>NUCLEOTIDE SEQUENCE [LARGE SCALE GENOMIC DNA]</scope>
    <source>
        <strain evidence="8 9">DSM 41695</strain>
    </source>
</reference>
<evidence type="ECO:0000256" key="1">
    <source>
        <dbReference type="ARBA" id="ARBA00001946"/>
    </source>
</evidence>
<dbReference type="Pfam" id="PF00348">
    <property type="entry name" value="polyprenyl_synt"/>
    <property type="match status" value="1"/>
</dbReference>
<comment type="similarity">
    <text evidence="2 6">Belongs to the FPP/GGPP synthase family.</text>
</comment>
<dbReference type="PANTHER" id="PTHR12001">
    <property type="entry name" value="GERANYLGERANYL PYROPHOSPHATE SYNTHASE"/>
    <property type="match status" value="1"/>
</dbReference>
<protein>
    <submittedName>
        <fullName evidence="8">Heptaprenyl diphosphate synthase</fullName>
    </submittedName>
</protein>
<comment type="caution">
    <text evidence="8">The sequence shown here is derived from an EMBL/GenBank/DDBJ whole genome shotgun (WGS) entry which is preliminary data.</text>
</comment>
<evidence type="ECO:0000256" key="4">
    <source>
        <dbReference type="ARBA" id="ARBA00022723"/>
    </source>
</evidence>
<dbReference type="GO" id="GO:0046872">
    <property type="term" value="F:metal ion binding"/>
    <property type="evidence" value="ECO:0007669"/>
    <property type="project" value="UniProtKB-KW"/>
</dbReference>
<gene>
    <name evidence="8" type="ORF">FHX78_114972</name>
</gene>
<dbReference type="Proteomes" id="UP000316603">
    <property type="component" value="Unassembled WGS sequence"/>
</dbReference>